<protein>
    <recommendedName>
        <fullName evidence="3">ABM domain-containing protein</fullName>
    </recommendedName>
</protein>
<evidence type="ECO:0000313" key="2">
    <source>
        <dbReference type="EMBL" id="CAA9486697.1"/>
    </source>
</evidence>
<proteinExistence type="predicted"/>
<sequence length="160" mass="18494">MVPGPAAMALSRLRLRDRDSFEEGWWLMGYDGQGVVFINWYATVFRSDRFEGAVAEIAPVALRYGATEYRVYRARDDIYKFIQMATFESKVDWERYWYSEEFSDWRAEHSSWYQVPVVPQWNDLITVGGVDSNPEATSEEERSPGDVNTSHEIMPGPFAG</sequence>
<reference evidence="2" key="1">
    <citation type="submission" date="2020-02" db="EMBL/GenBank/DDBJ databases">
        <authorList>
            <person name="Meier V. D."/>
        </authorList>
    </citation>
    <scope>NUCLEOTIDE SEQUENCE</scope>
    <source>
        <strain evidence="2">AVDCRST_MAG69</strain>
    </source>
</reference>
<organism evidence="2">
    <name type="scientific">uncultured Solirubrobacteraceae bacterium</name>
    <dbReference type="NCBI Taxonomy" id="1162706"/>
    <lineage>
        <taxon>Bacteria</taxon>
        <taxon>Bacillati</taxon>
        <taxon>Actinomycetota</taxon>
        <taxon>Thermoleophilia</taxon>
        <taxon>Solirubrobacterales</taxon>
        <taxon>Solirubrobacteraceae</taxon>
        <taxon>environmental samples</taxon>
    </lineage>
</organism>
<dbReference type="AlphaFoldDB" id="A0A6J4S0M9"/>
<dbReference type="EMBL" id="CADCVP010000125">
    <property type="protein sequence ID" value="CAA9486697.1"/>
    <property type="molecule type" value="Genomic_DNA"/>
</dbReference>
<evidence type="ECO:0008006" key="3">
    <source>
        <dbReference type="Google" id="ProtNLM"/>
    </source>
</evidence>
<name>A0A6J4S0M9_9ACTN</name>
<feature type="region of interest" description="Disordered" evidence="1">
    <location>
        <begin position="130"/>
        <end position="160"/>
    </location>
</feature>
<gene>
    <name evidence="2" type="ORF">AVDCRST_MAG69-1115</name>
</gene>
<accession>A0A6J4S0M9</accession>
<evidence type="ECO:0000256" key="1">
    <source>
        <dbReference type="SAM" id="MobiDB-lite"/>
    </source>
</evidence>